<organism evidence="1 2">
    <name type="scientific">Senna tora</name>
    <dbReference type="NCBI Taxonomy" id="362788"/>
    <lineage>
        <taxon>Eukaryota</taxon>
        <taxon>Viridiplantae</taxon>
        <taxon>Streptophyta</taxon>
        <taxon>Embryophyta</taxon>
        <taxon>Tracheophyta</taxon>
        <taxon>Spermatophyta</taxon>
        <taxon>Magnoliopsida</taxon>
        <taxon>eudicotyledons</taxon>
        <taxon>Gunneridae</taxon>
        <taxon>Pentapetalae</taxon>
        <taxon>rosids</taxon>
        <taxon>fabids</taxon>
        <taxon>Fabales</taxon>
        <taxon>Fabaceae</taxon>
        <taxon>Caesalpinioideae</taxon>
        <taxon>Cassia clade</taxon>
        <taxon>Senna</taxon>
    </lineage>
</organism>
<name>A0A834X3P5_9FABA</name>
<dbReference type="Pfam" id="PF12023">
    <property type="entry name" value="DUF3511"/>
    <property type="match status" value="1"/>
</dbReference>
<sequence length="96" mass="11475">MDYYGGGGYGYGNNNNWRVEKNGVRGRRQLSHAPSWSMAYSDKNDSKCNDLNEAEIKRQKRVKKYKSYERERKIRAKIKKGFLWLKNKFQNLVHRD</sequence>
<accession>A0A834X3P5</accession>
<comment type="caution">
    <text evidence="1">The sequence shown here is derived from an EMBL/GenBank/DDBJ whole genome shotgun (WGS) entry which is preliminary data.</text>
</comment>
<evidence type="ECO:0000313" key="1">
    <source>
        <dbReference type="EMBL" id="KAF7837756.1"/>
    </source>
</evidence>
<dbReference type="PANTHER" id="PTHR33193:SF13">
    <property type="entry name" value="EXPRESSED PROTEIN"/>
    <property type="match status" value="1"/>
</dbReference>
<reference evidence="1" key="1">
    <citation type="submission" date="2020-09" db="EMBL/GenBank/DDBJ databases">
        <title>Genome-Enabled Discovery of Anthraquinone Biosynthesis in Senna tora.</title>
        <authorList>
            <person name="Kang S.-H."/>
            <person name="Pandey R.P."/>
            <person name="Lee C.-M."/>
            <person name="Sim J.-S."/>
            <person name="Jeong J.-T."/>
            <person name="Choi B.-S."/>
            <person name="Jung M."/>
            <person name="Ginzburg D."/>
            <person name="Zhao K."/>
            <person name="Won S.Y."/>
            <person name="Oh T.-J."/>
            <person name="Yu Y."/>
            <person name="Kim N.-H."/>
            <person name="Lee O.R."/>
            <person name="Lee T.-H."/>
            <person name="Bashyal P."/>
            <person name="Kim T.-S."/>
            <person name="Lee W.-H."/>
            <person name="Kawkins C."/>
            <person name="Kim C.-K."/>
            <person name="Kim J.S."/>
            <person name="Ahn B.O."/>
            <person name="Rhee S.Y."/>
            <person name="Sohng J.K."/>
        </authorList>
    </citation>
    <scope>NUCLEOTIDE SEQUENCE</scope>
    <source>
        <tissue evidence="1">Leaf</tissue>
    </source>
</reference>
<protein>
    <submittedName>
        <fullName evidence="1">DUF3511 domain protein (DUF3511)</fullName>
    </submittedName>
</protein>
<dbReference type="Proteomes" id="UP000634136">
    <property type="component" value="Unassembled WGS sequence"/>
</dbReference>
<keyword evidence="2" id="KW-1185">Reference proteome</keyword>
<dbReference type="AlphaFoldDB" id="A0A834X3P5"/>
<dbReference type="PANTHER" id="PTHR33193">
    <property type="entry name" value="DOMAIN PROTEIN, PUTATIVE (DUF3511)-RELATED"/>
    <property type="match status" value="1"/>
</dbReference>
<dbReference type="InterPro" id="IPR021899">
    <property type="entry name" value="DUF3511"/>
</dbReference>
<proteinExistence type="predicted"/>
<gene>
    <name evidence="1" type="ORF">G2W53_006238</name>
</gene>
<evidence type="ECO:0000313" key="2">
    <source>
        <dbReference type="Proteomes" id="UP000634136"/>
    </source>
</evidence>
<dbReference type="EMBL" id="JAAIUW010000003">
    <property type="protein sequence ID" value="KAF7837756.1"/>
    <property type="molecule type" value="Genomic_DNA"/>
</dbReference>